<dbReference type="InterPro" id="IPR029044">
    <property type="entry name" value="Nucleotide-diphossugar_trans"/>
</dbReference>
<evidence type="ECO:0000256" key="1">
    <source>
        <dbReference type="ARBA" id="ARBA00009003"/>
    </source>
</evidence>
<dbReference type="InterPro" id="IPR007577">
    <property type="entry name" value="GlycoTrfase_DXD_sugar-bd_CS"/>
</dbReference>
<dbReference type="Proteomes" id="UP000294003">
    <property type="component" value="Unassembled WGS sequence"/>
</dbReference>
<dbReference type="SUPFAM" id="SSF53448">
    <property type="entry name" value="Nucleotide-diphospho-sugar transferases"/>
    <property type="match status" value="1"/>
</dbReference>
<organism evidence="3 4">
    <name type="scientific">Monosporascus cannonballus</name>
    <dbReference type="NCBI Taxonomy" id="155416"/>
    <lineage>
        <taxon>Eukaryota</taxon>
        <taxon>Fungi</taxon>
        <taxon>Dikarya</taxon>
        <taxon>Ascomycota</taxon>
        <taxon>Pezizomycotina</taxon>
        <taxon>Sordariomycetes</taxon>
        <taxon>Xylariomycetidae</taxon>
        <taxon>Xylariales</taxon>
        <taxon>Xylariales incertae sedis</taxon>
        <taxon>Monosporascus</taxon>
    </lineage>
</organism>
<keyword evidence="2" id="KW-0812">Transmembrane</keyword>
<dbReference type="Pfam" id="PF04488">
    <property type="entry name" value="Gly_transf_sug"/>
    <property type="match status" value="1"/>
</dbReference>
<feature type="transmembrane region" description="Helical" evidence="2">
    <location>
        <begin position="24"/>
        <end position="45"/>
    </location>
</feature>
<keyword evidence="2" id="KW-0472">Membrane</keyword>
<keyword evidence="2" id="KW-1133">Transmembrane helix</keyword>
<dbReference type="Gene3D" id="3.90.550.20">
    <property type="match status" value="1"/>
</dbReference>
<comment type="caution">
    <text evidence="3">The sequence shown here is derived from an EMBL/GenBank/DDBJ whole genome shotgun (WGS) entry which is preliminary data.</text>
</comment>
<dbReference type="PANTHER" id="PTHR46830:SF2">
    <property type="entry name" value="ALPHA-1,4-N-ACETYLGLUCOSAMINYLTRANSFERASE"/>
    <property type="match status" value="1"/>
</dbReference>
<reference evidence="3 4" key="1">
    <citation type="submission" date="2018-06" db="EMBL/GenBank/DDBJ databases">
        <title>Complete Genomes of Monosporascus.</title>
        <authorList>
            <person name="Robinson A.J."/>
            <person name="Natvig D.O."/>
        </authorList>
    </citation>
    <scope>NUCLEOTIDE SEQUENCE [LARGE SCALE GENOMIC DNA]</scope>
    <source>
        <strain evidence="3 4">CBS 609.92</strain>
    </source>
</reference>
<evidence type="ECO:0008006" key="5">
    <source>
        <dbReference type="Google" id="ProtNLM"/>
    </source>
</evidence>
<keyword evidence="4" id="KW-1185">Reference proteome</keyword>
<comment type="similarity">
    <text evidence="1">Belongs to the glycosyltransferase 32 family.</text>
</comment>
<sequence>MRYTRYRDWVGLPLLTKGWLSGRYGLGTLIALTLFSCSTLVFYYVHLRATSRPHIPVFPLGRLSLDDVCDNSNKTPSTPYENDIIPNFVHYVWLTKDPAIFSLNFRTFLSVYSAHLYFRPEHIYIHTDASESVFDRAKVAGDLWTRRVLALPGITYHLVQAPTSTAKGVAIKYIEHKTDFLRIEVLRDWGGIYMDTDAVPLRDVSHLRKSGFAAVVGGVVALAAHHTGFMNNGVLMSRPRNKLMDIWLAASHEVFDGRWETASIHLLTDLVYRLVAIPGEVLVLHPKAFAPISWEFEDQKRLFKPHLGTAPTDAVQWLPDGSGGKGATLAEMENGSGTTCRDMMAYLREREEDGKVEKWEMDFSSTYILHAFDGDIARISGWDHEVNLRYVVARQSNYARAVYPAVLHAIKEGIIPLEEVQEQTQLKVIDKEAKGRS</sequence>
<evidence type="ECO:0000256" key="2">
    <source>
        <dbReference type="SAM" id="Phobius"/>
    </source>
</evidence>
<proteinExistence type="inferred from homology"/>
<dbReference type="PANTHER" id="PTHR46830">
    <property type="entry name" value="TRANSFERASE, PUTATIVE-RELATED"/>
    <property type="match status" value="1"/>
</dbReference>
<name>A0ABY0HDB4_9PEZI</name>
<protein>
    <recommendedName>
        <fullName evidence="5">Glycosyl transferase</fullName>
    </recommendedName>
</protein>
<evidence type="ECO:0000313" key="4">
    <source>
        <dbReference type="Proteomes" id="UP000294003"/>
    </source>
</evidence>
<evidence type="ECO:0000313" key="3">
    <source>
        <dbReference type="EMBL" id="RYO90470.1"/>
    </source>
</evidence>
<gene>
    <name evidence="3" type="ORF">DL762_002674</name>
</gene>
<accession>A0ABY0HDB4</accession>
<dbReference type="EMBL" id="QJNS01000056">
    <property type="protein sequence ID" value="RYO90470.1"/>
    <property type="molecule type" value="Genomic_DNA"/>
</dbReference>